<evidence type="ECO:0000256" key="2">
    <source>
        <dbReference type="ARBA" id="ARBA00022686"/>
    </source>
</evidence>
<dbReference type="InterPro" id="IPR003325">
    <property type="entry name" value="TerD"/>
</dbReference>
<evidence type="ECO:0000259" key="3">
    <source>
        <dbReference type="Pfam" id="PF02342"/>
    </source>
</evidence>
<dbReference type="InterPro" id="IPR017115">
    <property type="entry name" value="Tellurite_resistance_TerA"/>
</dbReference>
<dbReference type="PIRSF" id="PIRSF037118">
    <property type="entry name" value="Tellurite_resistance_TerA"/>
    <property type="match status" value="1"/>
</dbReference>
<reference evidence="4 5" key="1">
    <citation type="journal article" date="2013" name="Genome Announc.">
        <title>Genome Sequence of the Obligate Gammaproteobacterial Methanotroph Methylomicrobium album Strain BG8.</title>
        <authorList>
            <person name="Kits K.D."/>
            <person name="Kalyuzhnaya M.G."/>
            <person name="Klotz M.G."/>
            <person name="Jetten M.S."/>
            <person name="Op den Camp H.J."/>
            <person name="Vuilleumier S."/>
            <person name="Bringel F."/>
            <person name="Dispirito A.A."/>
            <person name="Murrell J.C."/>
            <person name="Bruce D."/>
            <person name="Cheng J.F."/>
            <person name="Copeland A."/>
            <person name="Goodwin L."/>
            <person name="Hauser L."/>
            <person name="Lajus A."/>
            <person name="Land M.L."/>
            <person name="Lapidus A."/>
            <person name="Lucas S."/>
            <person name="Medigue C."/>
            <person name="Pitluck S."/>
            <person name="Woyke T."/>
            <person name="Zeytun A."/>
            <person name="Stein L.Y."/>
        </authorList>
    </citation>
    <scope>NUCLEOTIDE SEQUENCE [LARGE SCALE GENOMIC DNA]</scope>
    <source>
        <strain evidence="4 5">BG8</strain>
    </source>
</reference>
<name>H8GPY5_METAL</name>
<proteinExistence type="inferred from homology"/>
<sequence length="394" mass="43993">MYDRIDMIAGQNCPLPVPALHVTVMTGRKISGPDLDMSAFLLNAQGQVSQDEDFVFYNQPLRADQGVELEPEQNRLTLHLDRTQPSVQKIALTMTITDGQVKGRSFAEVQHVTVLVKDFLTGFEIAGFVLDTAKNQETALILVEFYRHQDNWKLRAVGQGFVGGLQPLAEFYGVDVSEGESGPAPLPEPSPQKLNLSKITLDKRGQSISLEKNRNGLGEIIVNLNWNSTPTKSPGLFGRKAEGIDLDLACLWEFQDGVRGAVQALGGHFGNLQQFPFIELDQDDRSGRSIGGETMRINGNYWHEFSRVLIFAFIYEGVPNWSHVDAVITIKSHHQPDIEVRLDSHRNDQFMCAIAMLENVNGQLRITKLVDYFSGHQQMDYAYGWGLNYVAGSK</sequence>
<keyword evidence="5" id="KW-1185">Reference proteome</keyword>
<dbReference type="Gene3D" id="2.60.60.30">
    <property type="entry name" value="sav2460 like domains"/>
    <property type="match status" value="2"/>
</dbReference>
<dbReference type="STRING" id="686340.Metal_2001"/>
<dbReference type="AlphaFoldDB" id="H8GPY5"/>
<keyword evidence="2" id="KW-0778">Tellurium resistance</keyword>
<dbReference type="RefSeq" id="WP_005371889.1">
    <property type="nucleotide sequence ID" value="NZ_CM001475.1"/>
</dbReference>
<dbReference type="Pfam" id="PF02342">
    <property type="entry name" value="TerD"/>
    <property type="match status" value="1"/>
</dbReference>
<dbReference type="HOGENOM" id="CLU_047549_0_0_6"/>
<dbReference type="CDD" id="cd06974">
    <property type="entry name" value="TerD_like"/>
    <property type="match status" value="1"/>
</dbReference>
<dbReference type="EMBL" id="CM001475">
    <property type="protein sequence ID" value="EIC29764.1"/>
    <property type="molecule type" value="Genomic_DNA"/>
</dbReference>
<organism evidence="4 5">
    <name type="scientific">Methylomicrobium album BG8</name>
    <dbReference type="NCBI Taxonomy" id="686340"/>
    <lineage>
        <taxon>Bacteria</taxon>
        <taxon>Pseudomonadati</taxon>
        <taxon>Pseudomonadota</taxon>
        <taxon>Gammaproteobacteria</taxon>
        <taxon>Methylococcales</taxon>
        <taxon>Methylococcaceae</taxon>
        <taxon>Methylomicrobium</taxon>
    </lineage>
</organism>
<evidence type="ECO:0000256" key="1">
    <source>
        <dbReference type="ARBA" id="ARBA00008775"/>
    </source>
</evidence>
<dbReference type="eggNOG" id="COG4110">
    <property type="taxonomic scope" value="Bacteria"/>
</dbReference>
<protein>
    <submittedName>
        <fullName evidence="4">Uncharacterized protein involved in stress response</fullName>
    </submittedName>
</protein>
<dbReference type="PANTHER" id="PTHR32097:SF4">
    <property type="entry name" value="GENERAL STRESS PROTEIN 16U"/>
    <property type="match status" value="1"/>
</dbReference>
<dbReference type="eggNOG" id="COG2310">
    <property type="taxonomic scope" value="Bacteria"/>
</dbReference>
<evidence type="ECO:0000313" key="4">
    <source>
        <dbReference type="EMBL" id="EIC29764.1"/>
    </source>
</evidence>
<dbReference type="Proteomes" id="UP000005090">
    <property type="component" value="Chromosome"/>
</dbReference>
<comment type="similarity">
    <text evidence="1">Belongs to the CAPAB/TerDEXZ family.</text>
</comment>
<evidence type="ECO:0000313" key="5">
    <source>
        <dbReference type="Proteomes" id="UP000005090"/>
    </source>
</evidence>
<gene>
    <name evidence="4" type="ORF">Metal_2001</name>
</gene>
<feature type="domain" description="TerD" evidence="3">
    <location>
        <begin position="30"/>
        <end position="172"/>
    </location>
</feature>
<dbReference type="GO" id="GO:0046690">
    <property type="term" value="P:response to tellurium ion"/>
    <property type="evidence" value="ECO:0007669"/>
    <property type="project" value="UniProtKB-KW"/>
</dbReference>
<dbReference type="InterPro" id="IPR051324">
    <property type="entry name" value="Stress/Tellurium_Resist"/>
</dbReference>
<dbReference type="PANTHER" id="PTHR32097">
    <property type="entry name" value="CAMP-BINDING PROTEIN 1-RELATED"/>
    <property type="match status" value="1"/>
</dbReference>
<accession>H8GPY5</accession>